<reference evidence="3" key="1">
    <citation type="submission" date="2021-01" db="EMBL/GenBank/DDBJ databases">
        <authorList>
            <consortium name="Genoscope - CEA"/>
            <person name="William W."/>
        </authorList>
    </citation>
    <scope>NUCLEOTIDE SEQUENCE</scope>
</reference>
<dbReference type="AlphaFoldDB" id="A0A8S1K1C4"/>
<feature type="coiled-coil region" evidence="2">
    <location>
        <begin position="95"/>
        <end position="152"/>
    </location>
</feature>
<keyword evidence="2" id="KW-0175">Coiled coil</keyword>
<comment type="caution">
    <text evidence="3">The sequence shown here is derived from an EMBL/GenBank/DDBJ whole genome shotgun (WGS) entry which is preliminary data.</text>
</comment>
<sequence length="154" mass="17938">MGIYQTKLYTYEGEWVEDLKDGFGVITLLDNNCKYQGQFQKDEFLLNQDIIIKFPDDSIYKGQIQNYKPHGKGYLQFIDGKIQDGNFKDGNFINQEQAEEQNQNEQVSYHQENQNIKNTIQIDSSDQQAIQLNQTIDQQKNLLQQLDDSSNQST</sequence>
<evidence type="ECO:0000313" key="3">
    <source>
        <dbReference type="EMBL" id="CAD8047329.1"/>
    </source>
</evidence>
<dbReference type="OrthoDB" id="26278at2759"/>
<name>A0A8S1K1C4_9CILI</name>
<dbReference type="Pfam" id="PF02493">
    <property type="entry name" value="MORN"/>
    <property type="match status" value="2"/>
</dbReference>
<evidence type="ECO:0000256" key="2">
    <source>
        <dbReference type="SAM" id="Coils"/>
    </source>
</evidence>
<dbReference type="PANTHER" id="PTHR43215">
    <property type="entry name" value="RADIAL SPOKE HEAD 1 HOMOLOG"/>
    <property type="match status" value="1"/>
</dbReference>
<dbReference type="SMART" id="SM00698">
    <property type="entry name" value="MORN"/>
    <property type="match status" value="2"/>
</dbReference>
<protein>
    <submittedName>
        <fullName evidence="3">Uncharacterized protein</fullName>
    </submittedName>
</protein>
<organism evidence="3 4">
    <name type="scientific">Paramecium sonneborni</name>
    <dbReference type="NCBI Taxonomy" id="65129"/>
    <lineage>
        <taxon>Eukaryota</taxon>
        <taxon>Sar</taxon>
        <taxon>Alveolata</taxon>
        <taxon>Ciliophora</taxon>
        <taxon>Intramacronucleata</taxon>
        <taxon>Oligohymenophorea</taxon>
        <taxon>Peniculida</taxon>
        <taxon>Parameciidae</taxon>
        <taxon>Paramecium</taxon>
    </lineage>
</organism>
<dbReference type="InterPro" id="IPR003409">
    <property type="entry name" value="MORN"/>
</dbReference>
<keyword evidence="1" id="KW-0677">Repeat</keyword>
<accession>A0A8S1K1C4</accession>
<evidence type="ECO:0000256" key="1">
    <source>
        <dbReference type="ARBA" id="ARBA00022737"/>
    </source>
</evidence>
<dbReference type="EMBL" id="CAJJDN010000002">
    <property type="protein sequence ID" value="CAD8047329.1"/>
    <property type="molecule type" value="Genomic_DNA"/>
</dbReference>
<dbReference type="Proteomes" id="UP000692954">
    <property type="component" value="Unassembled WGS sequence"/>
</dbReference>
<gene>
    <name evidence="3" type="ORF">PSON_ATCC_30995.1.T0020338</name>
</gene>
<proteinExistence type="predicted"/>
<keyword evidence="4" id="KW-1185">Reference proteome</keyword>
<evidence type="ECO:0000313" key="4">
    <source>
        <dbReference type="Proteomes" id="UP000692954"/>
    </source>
</evidence>
<dbReference type="PANTHER" id="PTHR43215:SF14">
    <property type="entry name" value="RADIAL SPOKE HEAD 1 HOMOLOG"/>
    <property type="match status" value="1"/>
</dbReference>